<proteinExistence type="predicted"/>
<evidence type="ECO:0000313" key="3">
    <source>
        <dbReference type="EMBL" id="CAF3758621.1"/>
    </source>
</evidence>
<name>A0A814FXZ2_9BILA</name>
<dbReference type="OrthoDB" id="10067576at2759"/>
<evidence type="ECO:0000313" key="2">
    <source>
        <dbReference type="EMBL" id="CAF0986376.1"/>
    </source>
</evidence>
<reference evidence="2" key="1">
    <citation type="submission" date="2021-02" db="EMBL/GenBank/DDBJ databases">
        <authorList>
            <person name="Nowell W R."/>
        </authorList>
    </citation>
    <scope>NUCLEOTIDE SEQUENCE</scope>
</reference>
<feature type="compositionally biased region" description="Low complexity" evidence="1">
    <location>
        <begin position="394"/>
        <end position="407"/>
    </location>
</feature>
<dbReference type="AlphaFoldDB" id="A0A814FXZ2"/>
<dbReference type="EMBL" id="CAJOBC010002926">
    <property type="protein sequence ID" value="CAF3758621.1"/>
    <property type="molecule type" value="Genomic_DNA"/>
</dbReference>
<evidence type="ECO:0000313" key="4">
    <source>
        <dbReference type="Proteomes" id="UP000663829"/>
    </source>
</evidence>
<dbReference type="InterPro" id="IPR011990">
    <property type="entry name" value="TPR-like_helical_dom_sf"/>
</dbReference>
<accession>A0A814FXZ2</accession>
<dbReference type="EMBL" id="CAJNOQ010002927">
    <property type="protein sequence ID" value="CAF0986376.1"/>
    <property type="molecule type" value="Genomic_DNA"/>
</dbReference>
<dbReference type="Gene3D" id="1.25.40.10">
    <property type="entry name" value="Tetratricopeptide repeat domain"/>
    <property type="match status" value="1"/>
</dbReference>
<dbReference type="SUPFAM" id="SSF48452">
    <property type="entry name" value="TPR-like"/>
    <property type="match status" value="2"/>
</dbReference>
<feature type="region of interest" description="Disordered" evidence="1">
    <location>
        <begin position="390"/>
        <end position="422"/>
    </location>
</feature>
<evidence type="ECO:0008006" key="5">
    <source>
        <dbReference type="Google" id="ProtNLM"/>
    </source>
</evidence>
<sequence length="435" mass="50577">MIGTALKVVNVFYNEEMHIYVAKLLLARDYHASEDNDLTDCTHTRQILKNCFSKGAVNRLNTATIEEINLIFDELDDLFSSERGWLEAVKYDYLAKHYAGHTVKNYNEALSHYKRSLEIYEQFLNDKELNINHDMGEVHYEMASIYENNLDDHPLANEHWNLAITYCLSSLEHAINSNQKLDIYSTLALSYNSKIGINSDEGEKESNTLNAIRYRKMELEEAIAYYSSKHVKVAENLQRLAQLQGSIYLWEEASANYEKAVEIHLVQDKPEFSQIVFIYGDMCRWYTDLKQDYNLALHYKSKELEYRMRHSEANQQVSEIIRNFVMHGIAICHCETAKINIKLRQFKSACEYLSKAKQIYENSTYFEKEKRIESLLKRIRMIELHSSDEEDCFSTSSSGSSDESSGTDADEDSSKTGSDCVSSEPRKVFHYYYDN</sequence>
<comment type="caution">
    <text evidence="2">The sequence shown here is derived from an EMBL/GenBank/DDBJ whole genome shotgun (WGS) entry which is preliminary data.</text>
</comment>
<keyword evidence="4" id="KW-1185">Reference proteome</keyword>
<organism evidence="2 4">
    <name type="scientific">Didymodactylos carnosus</name>
    <dbReference type="NCBI Taxonomy" id="1234261"/>
    <lineage>
        <taxon>Eukaryota</taxon>
        <taxon>Metazoa</taxon>
        <taxon>Spiralia</taxon>
        <taxon>Gnathifera</taxon>
        <taxon>Rotifera</taxon>
        <taxon>Eurotatoria</taxon>
        <taxon>Bdelloidea</taxon>
        <taxon>Philodinida</taxon>
        <taxon>Philodinidae</taxon>
        <taxon>Didymodactylos</taxon>
    </lineage>
</organism>
<gene>
    <name evidence="2" type="ORF">GPM918_LOCUS13024</name>
    <name evidence="3" type="ORF">SRO942_LOCUS13023</name>
</gene>
<evidence type="ECO:0000256" key="1">
    <source>
        <dbReference type="SAM" id="MobiDB-lite"/>
    </source>
</evidence>
<dbReference type="Proteomes" id="UP000663829">
    <property type="component" value="Unassembled WGS sequence"/>
</dbReference>
<dbReference type="Proteomes" id="UP000681722">
    <property type="component" value="Unassembled WGS sequence"/>
</dbReference>
<protein>
    <recommendedName>
        <fullName evidence="5">Tetratricopeptide repeat protein</fullName>
    </recommendedName>
</protein>